<dbReference type="PANTHER" id="PTHR30435:SF1">
    <property type="entry name" value="FLAGELLAR HOOK PROTEIN FLGE"/>
    <property type="match status" value="1"/>
</dbReference>
<evidence type="ECO:0000256" key="4">
    <source>
        <dbReference type="ARBA" id="ARBA00023143"/>
    </source>
</evidence>
<keyword evidence="11" id="KW-1185">Reference proteome</keyword>
<dbReference type="eggNOG" id="COG1749">
    <property type="taxonomic scope" value="Bacteria"/>
</dbReference>
<feature type="domain" description="Flagellar hook protein FlgE D2" evidence="8">
    <location>
        <begin position="182"/>
        <end position="303"/>
    </location>
</feature>
<keyword evidence="4 5" id="KW-0975">Bacterial flagellum</keyword>
<dbReference type="Pfam" id="PF00460">
    <property type="entry name" value="Flg_bb_rod"/>
    <property type="match status" value="1"/>
</dbReference>
<gene>
    <name evidence="10" type="primary">flgE</name>
    <name evidence="10" type="ordered locus">SL003B_3875</name>
</gene>
<evidence type="ECO:0000259" key="8">
    <source>
        <dbReference type="Pfam" id="PF07559"/>
    </source>
</evidence>
<comment type="function">
    <text evidence="5">A flexible structure which links the flagellar filament to the drive apparatus in the basal body.</text>
</comment>
<dbReference type="PANTHER" id="PTHR30435">
    <property type="entry name" value="FLAGELLAR PROTEIN"/>
    <property type="match status" value="1"/>
</dbReference>
<comment type="similarity">
    <text evidence="2 5">Belongs to the flagella basal body rod proteins family.</text>
</comment>
<dbReference type="Proteomes" id="UP000008130">
    <property type="component" value="Chromosome"/>
</dbReference>
<evidence type="ECO:0000256" key="3">
    <source>
        <dbReference type="ARBA" id="ARBA00019015"/>
    </source>
</evidence>
<dbReference type="PATRIC" id="fig|991905.3.peg.3993"/>
<dbReference type="InterPro" id="IPR019776">
    <property type="entry name" value="Flagellar_basal_body_rod_CS"/>
</dbReference>
<evidence type="ECO:0000259" key="9">
    <source>
        <dbReference type="Pfam" id="PF22692"/>
    </source>
</evidence>
<reference evidence="10 11" key="1">
    <citation type="journal article" date="2011" name="J. Bacteriol.">
        <title>Complete genome sequence of Polymorphum gilvum SL003B-26A1T, a crude oil-degrading bacterium from oil-polluted saline soil.</title>
        <authorList>
            <person name="Li S.G."/>
            <person name="Tang Y.Q."/>
            <person name="Nie Y."/>
            <person name="Cai M."/>
            <person name="Wu X.L."/>
        </authorList>
    </citation>
    <scope>NUCLEOTIDE SEQUENCE [LARGE SCALE GENOMIC DNA]</scope>
    <source>
        <strain evidence="11">LMG 25793 / CGMCC 1.9160 / SL003B-26A1</strain>
    </source>
</reference>
<feature type="domain" description="Flagellar basal body rod protein N-terminal" evidence="6">
    <location>
        <begin position="7"/>
        <end position="37"/>
    </location>
</feature>
<evidence type="ECO:0000256" key="5">
    <source>
        <dbReference type="RuleBase" id="RU362116"/>
    </source>
</evidence>
<dbReference type="InterPro" id="IPR020013">
    <property type="entry name" value="Flagellar_FlgE/F/G"/>
</dbReference>
<evidence type="ECO:0000256" key="1">
    <source>
        <dbReference type="ARBA" id="ARBA00004117"/>
    </source>
</evidence>
<dbReference type="GO" id="GO:0071978">
    <property type="term" value="P:bacterial-type flagellum-dependent swarming motility"/>
    <property type="evidence" value="ECO:0007669"/>
    <property type="project" value="TreeGrafter"/>
</dbReference>
<evidence type="ECO:0000259" key="7">
    <source>
        <dbReference type="Pfam" id="PF06429"/>
    </source>
</evidence>
<dbReference type="PROSITE" id="PS00588">
    <property type="entry name" value="FLAGELLA_BB_ROD"/>
    <property type="match status" value="1"/>
</dbReference>
<dbReference type="EMBL" id="CP002568">
    <property type="protein sequence ID" value="ADZ72295.1"/>
    <property type="molecule type" value="Genomic_DNA"/>
</dbReference>
<dbReference type="OrthoDB" id="8372879at2"/>
<proteinExistence type="inferred from homology"/>
<dbReference type="Pfam" id="PF06429">
    <property type="entry name" value="Flg_bbr_C"/>
    <property type="match status" value="1"/>
</dbReference>
<keyword evidence="10" id="KW-0966">Cell projection</keyword>
<evidence type="ECO:0000259" key="6">
    <source>
        <dbReference type="Pfam" id="PF00460"/>
    </source>
</evidence>
<dbReference type="InterPro" id="IPR011491">
    <property type="entry name" value="FlgE_D2"/>
</dbReference>
<evidence type="ECO:0000256" key="2">
    <source>
        <dbReference type="ARBA" id="ARBA00009677"/>
    </source>
</evidence>
<protein>
    <recommendedName>
        <fullName evidence="3 5">Flagellar hook protein FlgE</fullName>
    </recommendedName>
</protein>
<comment type="subcellular location">
    <subcellularLocation>
        <location evidence="1 5">Bacterial flagellum basal body</location>
    </subcellularLocation>
</comment>
<name>F2J4P3_POLGS</name>
<dbReference type="InterPro" id="IPR053967">
    <property type="entry name" value="LlgE_F_G-like_D1"/>
</dbReference>
<dbReference type="Pfam" id="PF07559">
    <property type="entry name" value="FlgE_D2"/>
    <property type="match status" value="1"/>
</dbReference>
<dbReference type="InterPro" id="IPR037058">
    <property type="entry name" value="Falgellar_hook_FlgE_sf"/>
</dbReference>
<dbReference type="InterPro" id="IPR010930">
    <property type="entry name" value="Flg_bb/hook_C_dom"/>
</dbReference>
<dbReference type="RefSeq" id="WP_013654604.1">
    <property type="nucleotide sequence ID" value="NC_015259.1"/>
</dbReference>
<dbReference type="GO" id="GO:0009425">
    <property type="term" value="C:bacterial-type flagellum basal body"/>
    <property type="evidence" value="ECO:0007669"/>
    <property type="project" value="UniProtKB-SubCell"/>
</dbReference>
<keyword evidence="10" id="KW-0282">Flagellum</keyword>
<evidence type="ECO:0000313" key="11">
    <source>
        <dbReference type="Proteomes" id="UP000008130"/>
    </source>
</evidence>
<feature type="domain" description="Flagellar hook protein FlgE/F/G-like D1" evidence="9">
    <location>
        <begin position="84"/>
        <end position="132"/>
    </location>
</feature>
<dbReference type="Pfam" id="PF22692">
    <property type="entry name" value="LlgE_F_G_D1"/>
    <property type="match status" value="1"/>
</dbReference>
<dbReference type="SUPFAM" id="SSF117143">
    <property type="entry name" value="Flagellar hook protein flgE"/>
    <property type="match status" value="1"/>
</dbReference>
<dbReference type="GO" id="GO:0009424">
    <property type="term" value="C:bacterial-type flagellum hook"/>
    <property type="evidence" value="ECO:0007669"/>
    <property type="project" value="TreeGrafter"/>
</dbReference>
<keyword evidence="10" id="KW-0969">Cilium</keyword>
<dbReference type="HOGENOM" id="CLU_013687_2_3_5"/>
<dbReference type="NCBIfam" id="TIGR03506">
    <property type="entry name" value="FlgEFG_subfam"/>
    <property type="match status" value="1"/>
</dbReference>
<dbReference type="GO" id="GO:0005829">
    <property type="term" value="C:cytosol"/>
    <property type="evidence" value="ECO:0007669"/>
    <property type="project" value="TreeGrafter"/>
</dbReference>
<accession>F2J4P3</accession>
<evidence type="ECO:0000313" key="10">
    <source>
        <dbReference type="EMBL" id="ADZ72295.1"/>
    </source>
</evidence>
<dbReference type="InterPro" id="IPR001444">
    <property type="entry name" value="Flag_bb_rod_N"/>
</dbReference>
<dbReference type="KEGG" id="pgv:SL003B_3875"/>
<dbReference type="InterPro" id="IPR037925">
    <property type="entry name" value="FlgE/F/G-like"/>
</dbReference>
<organism evidence="10 11">
    <name type="scientific">Polymorphum gilvum (strain LMG 25793 / CGMCC 1.9160 / SL003B-26A1)</name>
    <dbReference type="NCBI Taxonomy" id="991905"/>
    <lineage>
        <taxon>Bacteria</taxon>
        <taxon>Pseudomonadati</taxon>
        <taxon>Pseudomonadota</taxon>
        <taxon>Alphaproteobacteria</taxon>
        <taxon>Rhodobacterales</taxon>
        <taxon>Paracoccaceae</taxon>
        <taxon>Polymorphum</taxon>
    </lineage>
</organism>
<dbReference type="AlphaFoldDB" id="F2J4P3"/>
<sequence>MSLYGVMRTGVSGMNAQSSKLGTVADNIANSSTTGYKRAASEFSSMILSQGTGTYNSGGVKAHTVYAISQQGAISYTTSGLDLAIDGNGFFVVADREGSTALTRAGSFVVDSKGYLVNTAGYYLQGYPIGNGGTVAPVANGLGGLENVNVSQSKLEAVPTDSALLWANVPEDAAIVAAADLPSANAATATYSAKTSLIVYDNLGNAVTLDIYYSKATETAADSDWEVTIYNADDAAPGGGFPYGAPALATQTITFDRTTGNLAAASPTDITVAVPNGSTFDLDMSGMTYLNADFTITEVDANGNAPSAVESVEFADDGTLFAVYANGDRRALYRIPLADVPSPDKLTPLSGNIYTVSNNSGEVRVGFPGEGGLGSLTVGALESSNVDLASELTSMIESQRGYTANSKVFKAGSDLLEELVNLVR</sequence>
<dbReference type="Gene3D" id="2.60.98.20">
    <property type="entry name" value="Flagellar hook protein FlgE"/>
    <property type="match status" value="1"/>
</dbReference>
<dbReference type="STRING" id="991905.SL003B_3875"/>
<feature type="domain" description="Flagellar basal-body/hook protein C-terminal" evidence="7">
    <location>
        <begin position="379"/>
        <end position="422"/>
    </location>
</feature>